<reference evidence="1" key="1">
    <citation type="submission" date="2019-08" db="EMBL/GenBank/DDBJ databases">
        <authorList>
            <person name="Kucharzyk K."/>
            <person name="Murdoch R.W."/>
            <person name="Higgins S."/>
            <person name="Loffler F."/>
        </authorList>
    </citation>
    <scope>NUCLEOTIDE SEQUENCE</scope>
</reference>
<dbReference type="EMBL" id="VSSQ01009144">
    <property type="protein sequence ID" value="MPM40841.1"/>
    <property type="molecule type" value="Genomic_DNA"/>
</dbReference>
<dbReference type="PANTHER" id="PTHR35841:SF1">
    <property type="entry name" value="PHOSPHONATES-BINDING PERIPLASMIC PROTEIN"/>
    <property type="match status" value="1"/>
</dbReference>
<dbReference type="PANTHER" id="PTHR35841">
    <property type="entry name" value="PHOSPHONATES-BINDING PERIPLASMIC PROTEIN"/>
    <property type="match status" value="1"/>
</dbReference>
<accession>A0A644ZM04</accession>
<organism evidence="1">
    <name type="scientific">bioreactor metagenome</name>
    <dbReference type="NCBI Taxonomy" id="1076179"/>
    <lineage>
        <taxon>unclassified sequences</taxon>
        <taxon>metagenomes</taxon>
        <taxon>ecological metagenomes</taxon>
    </lineage>
</organism>
<dbReference type="SUPFAM" id="SSF53850">
    <property type="entry name" value="Periplasmic binding protein-like II"/>
    <property type="match status" value="1"/>
</dbReference>
<name>A0A644ZM04_9ZZZZ</name>
<dbReference type="AlphaFoldDB" id="A0A644ZM04"/>
<sequence>MKKKLLALLLALTCTVGFAGCSSSSTASSNSKNTSEVESKEIDELNIAFAPYDSSETMLAETEPLKALIQGKLKEKGYDVKNVNLTVGASYEAVGEALSAGTADVGFISGGTYVLYEDSCDILLTALRAAYSKDSSNPADWNDGTEGKYLDSMSKYYKSIIIAGPSEKGQELAAKVNNGEELTWEDLNSATWSVMGASSASGYIYPSLWLNEKYGKSINDLSNVVQADSYSTSIARLASEQADIMVGFAHMQYKYADQWTTDFARTDSIWKETNIIGVTDGIYNDTVCVSKASPIMTDEFKKAFGEAMIEIGESKEGLAIVDKTFAHKGYELADSSDYDGEREAQQIVMNAQ</sequence>
<dbReference type="PROSITE" id="PS51257">
    <property type="entry name" value="PROKAR_LIPOPROTEIN"/>
    <property type="match status" value="1"/>
</dbReference>
<evidence type="ECO:0000313" key="1">
    <source>
        <dbReference type="EMBL" id="MPM40841.1"/>
    </source>
</evidence>
<protein>
    <recommendedName>
        <fullName evidence="2">Phosphonate ABC transporter substrate-binding protein</fullName>
    </recommendedName>
</protein>
<proteinExistence type="predicted"/>
<evidence type="ECO:0008006" key="2">
    <source>
        <dbReference type="Google" id="ProtNLM"/>
    </source>
</evidence>
<gene>
    <name evidence="1" type="ORF">SDC9_87489</name>
</gene>
<comment type="caution">
    <text evidence="1">The sequence shown here is derived from an EMBL/GenBank/DDBJ whole genome shotgun (WGS) entry which is preliminary data.</text>
</comment>
<dbReference type="Pfam" id="PF12974">
    <property type="entry name" value="Phosphonate-bd"/>
    <property type="match status" value="1"/>
</dbReference>
<dbReference type="Gene3D" id="3.40.190.10">
    <property type="entry name" value="Periplasmic binding protein-like II"/>
    <property type="match status" value="2"/>
</dbReference>